<evidence type="ECO:0000313" key="2">
    <source>
        <dbReference type="Proteomes" id="UP001146019"/>
    </source>
</evidence>
<dbReference type="AlphaFoldDB" id="A0A9X3DSZ0"/>
<evidence type="ECO:0000313" key="1">
    <source>
        <dbReference type="EMBL" id="MCX5467944.1"/>
    </source>
</evidence>
<comment type="caution">
    <text evidence="1">The sequence shown here is derived from an EMBL/GenBank/DDBJ whole genome shotgun (WGS) entry which is preliminary data.</text>
</comment>
<reference evidence="1" key="1">
    <citation type="submission" date="2022-11" db="EMBL/GenBank/DDBJ databases">
        <title>Biodiversity and phylogenetic relationships of bacteria.</title>
        <authorList>
            <person name="Machado R.A.R."/>
            <person name="Bhat A."/>
            <person name="Loulou A."/>
            <person name="Kallel S."/>
        </authorList>
    </citation>
    <scope>NUCLEOTIDE SEQUENCE</scope>
    <source>
        <strain evidence="1">A-IN1</strain>
    </source>
</reference>
<name>A0A9X3DSZ0_9GAMM</name>
<gene>
    <name evidence="1" type="ORF">OSH00_09325</name>
</gene>
<dbReference type="RefSeq" id="WP_196077329.1">
    <property type="nucleotide sequence ID" value="NZ_JAPKMY010000004.1"/>
</dbReference>
<dbReference type="EMBL" id="JAPKMY010000004">
    <property type="protein sequence ID" value="MCX5467944.1"/>
    <property type="molecule type" value="Genomic_DNA"/>
</dbReference>
<sequence length="64" mass="7469">MTSFLKNPLFIKPSALRDMDEIFKDVGIHLSENQIWDDFFLEQIEVTAEQYDSVSKNTSILVIF</sequence>
<protein>
    <submittedName>
        <fullName evidence="1">Uncharacterized protein</fullName>
    </submittedName>
</protein>
<keyword evidence="2" id="KW-1185">Reference proteome</keyword>
<dbReference type="Proteomes" id="UP001146019">
    <property type="component" value="Unassembled WGS sequence"/>
</dbReference>
<organism evidence="1 2">
    <name type="scientific">Acinetobacter nematophilus</name>
    <dbReference type="NCBI Taxonomy" id="2994642"/>
    <lineage>
        <taxon>Bacteria</taxon>
        <taxon>Pseudomonadati</taxon>
        <taxon>Pseudomonadota</taxon>
        <taxon>Gammaproteobacteria</taxon>
        <taxon>Moraxellales</taxon>
        <taxon>Moraxellaceae</taxon>
        <taxon>Acinetobacter</taxon>
    </lineage>
</organism>
<proteinExistence type="predicted"/>
<accession>A0A9X3DSZ0</accession>